<evidence type="ECO:0000256" key="1">
    <source>
        <dbReference type="ARBA" id="ARBA00022741"/>
    </source>
</evidence>
<dbReference type="InterPro" id="IPR042099">
    <property type="entry name" value="ANL_N_sf"/>
</dbReference>
<protein>
    <submittedName>
        <fullName evidence="5">Long-chain fatty acid--CoA ligase</fullName>
    </submittedName>
</protein>
<dbReference type="Gene3D" id="3.40.50.12780">
    <property type="entry name" value="N-terminal domain of ligase-like"/>
    <property type="match status" value="1"/>
</dbReference>
<dbReference type="CDD" id="cd05907">
    <property type="entry name" value="VL_LC_FACS_like"/>
    <property type="match status" value="1"/>
</dbReference>
<dbReference type="Pfam" id="PF00501">
    <property type="entry name" value="AMP-binding"/>
    <property type="match status" value="1"/>
</dbReference>
<accession>A0A6G9QPJ8</accession>
<evidence type="ECO:0000256" key="3">
    <source>
        <dbReference type="SAM" id="Coils"/>
    </source>
</evidence>
<feature type="domain" description="AMP-dependent synthetase/ligase" evidence="4">
    <location>
        <begin position="13"/>
        <end position="425"/>
    </location>
</feature>
<dbReference type="PANTHER" id="PTHR43272:SF33">
    <property type="entry name" value="AMP-BINDING DOMAIN-CONTAINING PROTEIN-RELATED"/>
    <property type="match status" value="1"/>
</dbReference>
<dbReference type="InterPro" id="IPR000873">
    <property type="entry name" value="AMP-dep_synth/lig_dom"/>
</dbReference>
<evidence type="ECO:0000259" key="4">
    <source>
        <dbReference type="Pfam" id="PF00501"/>
    </source>
</evidence>
<reference evidence="5 6" key="1">
    <citation type="submission" date="2020-03" db="EMBL/GenBank/DDBJ databases">
        <title>Complete genome sequence of Shewanella sp.</title>
        <authorList>
            <person name="Kim Y.-S."/>
            <person name="Kim S.-J."/>
            <person name="Jung H.-K."/>
            <person name="Kim K.-H."/>
        </authorList>
    </citation>
    <scope>NUCLEOTIDE SEQUENCE [LARGE SCALE GENOMIC DNA]</scope>
    <source>
        <strain evidence="5 6">PN3F2</strain>
    </source>
</reference>
<gene>
    <name evidence="5" type="ORF">HBH39_17150</name>
</gene>
<keyword evidence="1" id="KW-0547">Nucleotide-binding</keyword>
<keyword evidence="6" id="KW-1185">Reference proteome</keyword>
<keyword evidence="5" id="KW-0436">Ligase</keyword>
<organism evidence="5 6">
    <name type="scientific">Shewanella aestuarii</name>
    <dbReference type="NCBI Taxonomy" id="1028752"/>
    <lineage>
        <taxon>Bacteria</taxon>
        <taxon>Pseudomonadati</taxon>
        <taxon>Pseudomonadota</taxon>
        <taxon>Gammaproteobacteria</taxon>
        <taxon>Alteromonadales</taxon>
        <taxon>Shewanellaceae</taxon>
        <taxon>Shewanella</taxon>
    </lineage>
</organism>
<keyword evidence="2" id="KW-0067">ATP-binding</keyword>
<dbReference type="GO" id="GO:0005524">
    <property type="term" value="F:ATP binding"/>
    <property type="evidence" value="ECO:0007669"/>
    <property type="project" value="UniProtKB-KW"/>
</dbReference>
<dbReference type="GO" id="GO:0016020">
    <property type="term" value="C:membrane"/>
    <property type="evidence" value="ECO:0007669"/>
    <property type="project" value="TreeGrafter"/>
</dbReference>
<dbReference type="GO" id="GO:0004467">
    <property type="term" value="F:long-chain fatty acid-CoA ligase activity"/>
    <property type="evidence" value="ECO:0007669"/>
    <property type="project" value="TreeGrafter"/>
</dbReference>
<dbReference type="SUPFAM" id="SSF56801">
    <property type="entry name" value="Acetyl-CoA synthetase-like"/>
    <property type="match status" value="1"/>
</dbReference>
<dbReference type="KEGG" id="saes:HBH39_17150"/>
<dbReference type="PANTHER" id="PTHR43272">
    <property type="entry name" value="LONG-CHAIN-FATTY-ACID--COA LIGASE"/>
    <property type="match status" value="1"/>
</dbReference>
<feature type="coiled-coil region" evidence="3">
    <location>
        <begin position="528"/>
        <end position="555"/>
    </location>
</feature>
<name>A0A6G9QPJ8_9GAMM</name>
<dbReference type="AlphaFoldDB" id="A0A6G9QPJ8"/>
<dbReference type="EMBL" id="CP050313">
    <property type="protein sequence ID" value="QIR15985.1"/>
    <property type="molecule type" value="Genomic_DNA"/>
</dbReference>
<dbReference type="Proteomes" id="UP000502608">
    <property type="component" value="Chromosome"/>
</dbReference>
<sequence>MSLENYHIVRLLQQQSHVLGEKVALEGFEMAAPWNTVSWKQFDAITNKVAQLLIDFGLQVQDKVVIVAQNSPQWSCADIGALKARSVVVPVYPTSPLEQAVFIVNDAQAKIIFAGDANQYATACKIQAQCPTVEQVIVFDRQVELCSDQHYHFDDLLAANATPISEQELAQRLSQTSLDDLLTLIYTSGTTGDPKGVMLDYRNMASMVEQHDAEIAFQAGDVSLAFLPLSHVFERGWSFYVLCRGGHNVYLNDTNRVKEAIAAVKPHTLCVVPRFLEKVYSAVHDKVQTAPAIRQKLFNWAIGVGSRQFEVNQGRKKASLGLSVQWKLAHKLVFSKLQNVLGGRLKFMPVGGAALDVNVGGFFHSIGVPILSGYGMTETCATVTCNTLSNRVPGSNGKPLHAMEVKIGDNNEILVRGETVMRGYYNRPQDTAEAFEDGWLKTGDAGMIDAQGNLYITDRIKELMKTSNGKYIAPQRVEGKINCCPFVEQVAIVADARNYVSALIVPAFESLELWAKEKGIKVENQIDLLRHSQVVEHFEQRLKELQHELAGFEKIKKFTLLPEAFSTESGLITPTMKLRRKNIYAKYMREINAMYGKTY</sequence>
<keyword evidence="3" id="KW-0175">Coiled coil</keyword>
<evidence type="ECO:0000313" key="6">
    <source>
        <dbReference type="Proteomes" id="UP000502608"/>
    </source>
</evidence>
<proteinExistence type="predicted"/>
<dbReference type="RefSeq" id="WP_167679839.1">
    <property type="nucleotide sequence ID" value="NZ_CP050313.1"/>
</dbReference>
<dbReference type="Pfam" id="PF23562">
    <property type="entry name" value="AMP-binding_C_3"/>
    <property type="match status" value="1"/>
</dbReference>
<evidence type="ECO:0000313" key="5">
    <source>
        <dbReference type="EMBL" id="QIR15985.1"/>
    </source>
</evidence>
<evidence type="ECO:0000256" key="2">
    <source>
        <dbReference type="ARBA" id="ARBA00022840"/>
    </source>
</evidence>
<dbReference type="InterPro" id="IPR020845">
    <property type="entry name" value="AMP-binding_CS"/>
</dbReference>
<dbReference type="PROSITE" id="PS00455">
    <property type="entry name" value="AMP_BINDING"/>
    <property type="match status" value="1"/>
</dbReference>